<evidence type="ECO:0008006" key="4">
    <source>
        <dbReference type="Google" id="ProtNLM"/>
    </source>
</evidence>
<dbReference type="InterPro" id="IPR023401">
    <property type="entry name" value="ODC_N"/>
</dbReference>
<dbReference type="PANTHER" id="PTHR13812">
    <property type="entry name" value="KETIMINE REDUCTASE MU-CRYSTALLIN"/>
    <property type="match status" value="1"/>
</dbReference>
<keyword evidence="3" id="KW-1185">Reference proteome</keyword>
<dbReference type="AlphaFoldDB" id="A0A919QGY6"/>
<gene>
    <name evidence="2" type="ORF">Aph01nite_60540</name>
</gene>
<dbReference type="PANTHER" id="PTHR13812:SF19">
    <property type="entry name" value="KETIMINE REDUCTASE MU-CRYSTALLIN"/>
    <property type="match status" value="1"/>
</dbReference>
<dbReference type="Gene3D" id="3.30.1780.10">
    <property type="entry name" value="ornithine cyclodeaminase, domain 1"/>
    <property type="match status" value="1"/>
</dbReference>
<dbReference type="GO" id="GO:0005737">
    <property type="term" value="C:cytoplasm"/>
    <property type="evidence" value="ECO:0007669"/>
    <property type="project" value="TreeGrafter"/>
</dbReference>
<dbReference type="Proteomes" id="UP000640052">
    <property type="component" value="Unassembled WGS sequence"/>
</dbReference>
<dbReference type="Pfam" id="PF02423">
    <property type="entry name" value="OCD_Mu_crystall"/>
    <property type="match status" value="2"/>
</dbReference>
<protein>
    <recommendedName>
        <fullName evidence="4">Ornithine cyclodeaminase</fullName>
    </recommendedName>
</protein>
<dbReference type="Gene3D" id="3.40.50.720">
    <property type="entry name" value="NAD(P)-binding Rossmann-like Domain"/>
    <property type="match status" value="1"/>
</dbReference>
<dbReference type="PIRSF" id="PIRSF001439">
    <property type="entry name" value="CryM"/>
    <property type="match status" value="1"/>
</dbReference>
<dbReference type="InterPro" id="IPR036291">
    <property type="entry name" value="NAD(P)-bd_dom_sf"/>
</dbReference>
<dbReference type="InterPro" id="IPR003462">
    <property type="entry name" value="ODC_Mu_crystall"/>
</dbReference>
<dbReference type="SUPFAM" id="SSF51735">
    <property type="entry name" value="NAD(P)-binding Rossmann-fold domains"/>
    <property type="match status" value="1"/>
</dbReference>
<reference evidence="2" key="1">
    <citation type="submission" date="2021-01" db="EMBL/GenBank/DDBJ databases">
        <title>Whole genome shotgun sequence of Acrocarpospora phusangensis NBRC 108782.</title>
        <authorList>
            <person name="Komaki H."/>
            <person name="Tamura T."/>
        </authorList>
    </citation>
    <scope>NUCLEOTIDE SEQUENCE</scope>
    <source>
        <strain evidence="2">NBRC 108782</strain>
    </source>
</reference>
<accession>A0A919QGY6</accession>
<name>A0A919QGY6_9ACTN</name>
<proteinExistence type="predicted"/>
<sequence length="351" mass="36162">MRFLDADAVAALGPAAAIAAITDALRGEVDPAADPPRVAVGLTRGQFLLMPSEAEATAGVKVVTIAPDNPSHGLPRIQAAYLLFDRETLALRAVLDGTALTTLRTPAVSVAAVLERLPSRPLRVAVIGAGPQAIAHVATLAAVRPLERATYLVRDPSRTALDSVKPGSSQADEALGPSRTAPNSVRLGSSQADDVLGPSQMALHAVRLGSSQADEVLRSADVVVCATSARSPLFDSALLRDEVVVIAVGSHEPDARELDAALLGRATVVVEHVATALREAGDVVMAIAEGALTEADLVAMREVVTGAVAVPGDRPMVFKSVGMSWEDLVVATAVVGFSPGEGESRGVRGRD</sequence>
<dbReference type="RefSeq" id="WP_204044392.1">
    <property type="nucleotide sequence ID" value="NZ_BOOA01000062.1"/>
</dbReference>
<comment type="caution">
    <text evidence="2">The sequence shown here is derived from an EMBL/GenBank/DDBJ whole genome shotgun (WGS) entry which is preliminary data.</text>
</comment>
<feature type="region of interest" description="Disordered" evidence="1">
    <location>
        <begin position="159"/>
        <end position="188"/>
    </location>
</feature>
<evidence type="ECO:0000313" key="3">
    <source>
        <dbReference type="Proteomes" id="UP000640052"/>
    </source>
</evidence>
<dbReference type="EMBL" id="BOOA01000062">
    <property type="protein sequence ID" value="GIH27744.1"/>
    <property type="molecule type" value="Genomic_DNA"/>
</dbReference>
<evidence type="ECO:0000256" key="1">
    <source>
        <dbReference type="SAM" id="MobiDB-lite"/>
    </source>
</evidence>
<organism evidence="2 3">
    <name type="scientific">Acrocarpospora phusangensis</name>
    <dbReference type="NCBI Taxonomy" id="1070424"/>
    <lineage>
        <taxon>Bacteria</taxon>
        <taxon>Bacillati</taxon>
        <taxon>Actinomycetota</taxon>
        <taxon>Actinomycetes</taxon>
        <taxon>Streptosporangiales</taxon>
        <taxon>Streptosporangiaceae</taxon>
        <taxon>Acrocarpospora</taxon>
    </lineage>
</organism>
<evidence type="ECO:0000313" key="2">
    <source>
        <dbReference type="EMBL" id="GIH27744.1"/>
    </source>
</evidence>